<evidence type="ECO:0000313" key="3">
    <source>
        <dbReference type="Proteomes" id="UP000039865"/>
    </source>
</evidence>
<dbReference type="AlphaFoldDB" id="A0A078AKZ1"/>
<dbReference type="EMBL" id="CCKQ01011316">
    <property type="protein sequence ID" value="CDW82864.1"/>
    <property type="molecule type" value="Genomic_DNA"/>
</dbReference>
<accession>A0A078AKZ1</accession>
<evidence type="ECO:0000313" key="2">
    <source>
        <dbReference type="EMBL" id="CDW82864.1"/>
    </source>
</evidence>
<dbReference type="InParanoid" id="A0A078AKZ1"/>
<evidence type="ECO:0000256" key="1">
    <source>
        <dbReference type="SAM" id="MobiDB-lite"/>
    </source>
</evidence>
<dbReference type="Proteomes" id="UP000039865">
    <property type="component" value="Unassembled WGS sequence"/>
</dbReference>
<proteinExistence type="predicted"/>
<protein>
    <submittedName>
        <fullName evidence="2">Uncharacterized protein</fullName>
    </submittedName>
</protein>
<reference evidence="2 3" key="1">
    <citation type="submission" date="2014-06" db="EMBL/GenBank/DDBJ databases">
        <authorList>
            <person name="Swart Estienne"/>
        </authorList>
    </citation>
    <scope>NUCLEOTIDE SEQUENCE [LARGE SCALE GENOMIC DNA]</scope>
    <source>
        <strain evidence="2 3">130c</strain>
    </source>
</reference>
<sequence length="381" mass="44163">MTLLEQMADEELREQEMYSNAVGYDLNDLDKLMNYQSSSEDEKESSKQKSKASNEIDNDIYNEIAACEDDVQSQSHVSSHLSLQDIDSNLLKNESQMVTPAKNNNGTLVCTAIQMDDEKKSSQLTFTKKIKPKTIGNKNKFEDSDDDPAKQKHKNLLKKIKKSRLNVDLNAIVQFFYSGRSLRNNFSDRFDEIEQEFICLNKFSPQILDQCGYTTTLKSDLQLPGINFRKIYENQDILCKIFGKSLKIEVQKFPKNLIQIKRHVYAIDSKIDFDELWNQQDKLQDSEIFDQLYHILLKYMKQYKSNVEDIVDIFIKVNGDLESMKSLLEGKRVTEWSGIEDLSLAKDIKSHEYQVLVQTKGITEIEKRKAFLSDQFAQSTF</sequence>
<name>A0A078AKZ1_STYLE</name>
<organism evidence="2 3">
    <name type="scientific">Stylonychia lemnae</name>
    <name type="common">Ciliate</name>
    <dbReference type="NCBI Taxonomy" id="5949"/>
    <lineage>
        <taxon>Eukaryota</taxon>
        <taxon>Sar</taxon>
        <taxon>Alveolata</taxon>
        <taxon>Ciliophora</taxon>
        <taxon>Intramacronucleata</taxon>
        <taxon>Spirotrichea</taxon>
        <taxon>Stichotrichia</taxon>
        <taxon>Sporadotrichida</taxon>
        <taxon>Oxytrichidae</taxon>
        <taxon>Stylonychinae</taxon>
        <taxon>Stylonychia</taxon>
    </lineage>
</organism>
<feature type="region of interest" description="Disordered" evidence="1">
    <location>
        <begin position="36"/>
        <end position="55"/>
    </location>
</feature>
<keyword evidence="3" id="KW-1185">Reference proteome</keyword>
<gene>
    <name evidence="2" type="primary">Contig6836.g7306</name>
    <name evidence="2" type="ORF">STYLEM_11900</name>
</gene>